<dbReference type="Proteomes" id="UP001176961">
    <property type="component" value="Unassembled WGS sequence"/>
</dbReference>
<organism evidence="1 2">
    <name type="scientific">Cylicocyclus nassatus</name>
    <name type="common">Nematode worm</name>
    <dbReference type="NCBI Taxonomy" id="53992"/>
    <lineage>
        <taxon>Eukaryota</taxon>
        <taxon>Metazoa</taxon>
        <taxon>Ecdysozoa</taxon>
        <taxon>Nematoda</taxon>
        <taxon>Chromadorea</taxon>
        <taxon>Rhabditida</taxon>
        <taxon>Rhabditina</taxon>
        <taxon>Rhabditomorpha</taxon>
        <taxon>Strongyloidea</taxon>
        <taxon>Strongylidae</taxon>
        <taxon>Cylicocyclus</taxon>
    </lineage>
</organism>
<proteinExistence type="predicted"/>
<evidence type="ECO:0000313" key="2">
    <source>
        <dbReference type="Proteomes" id="UP001176961"/>
    </source>
</evidence>
<gene>
    <name evidence="1" type="ORF">CYNAS_LOCUS18192</name>
</gene>
<evidence type="ECO:0000313" key="1">
    <source>
        <dbReference type="EMBL" id="CAJ0606209.1"/>
    </source>
</evidence>
<protein>
    <submittedName>
        <fullName evidence="1">Uncharacterized protein</fullName>
    </submittedName>
</protein>
<name>A0AA36H9Q0_CYLNA</name>
<dbReference type="AlphaFoldDB" id="A0AA36H9Q0"/>
<keyword evidence="2" id="KW-1185">Reference proteome</keyword>
<sequence>MFLRGWADYDFRLPRRFHGDNLVLHMWFVEVLAPNAPLTQTCWILWRNALWKRAAKLKNIWSLYTVCCREALENALTPHLFVYTKREMDGLEIHG</sequence>
<comment type="caution">
    <text evidence="1">The sequence shown here is derived from an EMBL/GenBank/DDBJ whole genome shotgun (WGS) entry which is preliminary data.</text>
</comment>
<dbReference type="EMBL" id="CATQJL010000316">
    <property type="protein sequence ID" value="CAJ0606209.1"/>
    <property type="molecule type" value="Genomic_DNA"/>
</dbReference>
<accession>A0AA36H9Q0</accession>
<reference evidence="1" key="1">
    <citation type="submission" date="2023-07" db="EMBL/GenBank/DDBJ databases">
        <authorList>
            <consortium name="CYATHOMIX"/>
        </authorList>
    </citation>
    <scope>NUCLEOTIDE SEQUENCE</scope>
    <source>
        <strain evidence="1">N/A</strain>
    </source>
</reference>